<evidence type="ECO:0000313" key="4">
    <source>
        <dbReference type="Proteomes" id="UP000008065"/>
    </source>
</evidence>
<dbReference type="AlphaFoldDB" id="F8MCL9"/>
<feature type="transmembrane region" description="Helical" evidence="2">
    <location>
        <begin position="59"/>
        <end position="89"/>
    </location>
</feature>
<dbReference type="VEuPathDB" id="FungiDB:NEUTE1DRAFT_119637"/>
<name>F8MCL9_NEUT8</name>
<feature type="transmembrane region" description="Helical" evidence="2">
    <location>
        <begin position="101"/>
        <end position="120"/>
    </location>
</feature>
<dbReference type="Proteomes" id="UP000008065">
    <property type="component" value="Unassembled WGS sequence"/>
</dbReference>
<reference evidence="4" key="1">
    <citation type="journal article" date="2011" name="Genetics">
        <title>Massive changes in genome architecture accompany the transition to self-fertility in the filamentous fungus Neurospora tetrasperma.</title>
        <authorList>
            <person name="Ellison C.E."/>
            <person name="Stajich J.E."/>
            <person name="Jacobson D.J."/>
            <person name="Natvig D.O."/>
            <person name="Lapidus A."/>
            <person name="Foster B."/>
            <person name="Aerts A."/>
            <person name="Riley R."/>
            <person name="Lindquist E.A."/>
            <person name="Grigoriev I.V."/>
            <person name="Taylor J.W."/>
        </authorList>
    </citation>
    <scope>NUCLEOTIDE SEQUENCE [LARGE SCALE GENOMIC DNA]</scope>
    <source>
        <strain evidence="4">FGSC 2508 / P0657</strain>
    </source>
</reference>
<organism evidence="3 4">
    <name type="scientific">Neurospora tetrasperma (strain FGSC 2508 / ATCC MYA-4615 / P0657)</name>
    <dbReference type="NCBI Taxonomy" id="510951"/>
    <lineage>
        <taxon>Eukaryota</taxon>
        <taxon>Fungi</taxon>
        <taxon>Dikarya</taxon>
        <taxon>Ascomycota</taxon>
        <taxon>Pezizomycotina</taxon>
        <taxon>Sordariomycetes</taxon>
        <taxon>Sordariomycetidae</taxon>
        <taxon>Sordariales</taxon>
        <taxon>Sordariaceae</taxon>
        <taxon>Neurospora</taxon>
    </lineage>
</organism>
<keyword evidence="2" id="KW-1133">Transmembrane helix</keyword>
<keyword evidence="2" id="KW-0472">Membrane</keyword>
<keyword evidence="4" id="KW-1185">Reference proteome</keyword>
<dbReference type="RefSeq" id="XP_009847744.1">
    <property type="nucleotide sequence ID" value="XM_009849442.1"/>
</dbReference>
<evidence type="ECO:0000256" key="2">
    <source>
        <dbReference type="SAM" id="Phobius"/>
    </source>
</evidence>
<feature type="region of interest" description="Disordered" evidence="1">
    <location>
        <begin position="23"/>
        <end position="46"/>
    </location>
</feature>
<sequence length="170" mass="17766">MFLANHALFPVDFVLLLDSGESGENSGRARFTNGVSSRRGPEPPDDADMTLSLSFTGDVAVVAAAAAAAVVVVGVVTHVAPLSGVVLLISPLAARAIRSMFLMLSINPSALLGLEVGSFRNEFRARISALSVEMSSSPRVALGLRLASGCGRLMIFMYDPGFCRVLPSNA</sequence>
<protein>
    <submittedName>
        <fullName evidence="3">Uncharacterized protein</fullName>
    </submittedName>
</protein>
<dbReference type="EMBL" id="GL891302">
    <property type="protein sequence ID" value="EGO60466.1"/>
    <property type="molecule type" value="Genomic_DNA"/>
</dbReference>
<dbReference type="HOGENOM" id="CLU_1571095_0_0_1"/>
<accession>F8MCL9</accession>
<proteinExistence type="predicted"/>
<keyword evidence="2" id="KW-0812">Transmembrane</keyword>
<evidence type="ECO:0000313" key="3">
    <source>
        <dbReference type="EMBL" id="EGO60466.1"/>
    </source>
</evidence>
<dbReference type="KEGG" id="nte:NEUTE1DRAFT119637"/>
<dbReference type="GeneID" id="20823847"/>
<gene>
    <name evidence="3" type="ORF">NEUTE1DRAFT_119637</name>
</gene>
<evidence type="ECO:0000256" key="1">
    <source>
        <dbReference type="SAM" id="MobiDB-lite"/>
    </source>
</evidence>